<dbReference type="EMBL" id="LN860612">
    <property type="protein sequence ID" value="CDQ07563.1"/>
    <property type="molecule type" value="Genomic_DNA"/>
</dbReference>
<sequence>MVFLHSPGCLGTQNVEQAGLRLKASAVHLPQVLGLNTICEHLQYLFALLQNSNRRYIDPSGFVKALGLDTGQQQSCALSVSALCLRRLKGVRYFVAGVRDSCESPCGCRELKLGLLPEQPVLLTANPFLQPVSYFFKLTFQCQVTSVVDYRETWSIYSVHFHGNMKAATCQLRLSASKCWELSG</sequence>
<proteinExistence type="predicted"/>
<name>A0A1I9G9X4_BRUMA</name>
<organism evidence="1">
    <name type="scientific">Brugia malayi</name>
    <name type="common">Filarial nematode worm</name>
    <dbReference type="NCBI Taxonomy" id="6279"/>
    <lineage>
        <taxon>Eukaryota</taxon>
        <taxon>Metazoa</taxon>
        <taxon>Ecdysozoa</taxon>
        <taxon>Nematoda</taxon>
        <taxon>Chromadorea</taxon>
        <taxon>Rhabditida</taxon>
        <taxon>Spirurina</taxon>
        <taxon>Spiruromorpha</taxon>
        <taxon>Filarioidea</taxon>
        <taxon>Onchocercidae</taxon>
        <taxon>Brugia</taxon>
    </lineage>
</organism>
<accession>A0A1I9G9X4</accession>
<protein>
    <submittedName>
        <fullName evidence="1">Bm11882</fullName>
    </submittedName>
</protein>
<evidence type="ECO:0000313" key="1">
    <source>
        <dbReference type="EMBL" id="CDQ07563.1"/>
    </source>
</evidence>
<dbReference type="AlphaFoldDB" id="A0A1I9G9X4"/>
<reference evidence="1" key="2">
    <citation type="submission" date="2012-12" db="EMBL/GenBank/DDBJ databases">
        <authorList>
            <consortium name="WormBase Consortium"/>
            <person name="Ghedin E."/>
            <person name="Paulini M."/>
        </authorList>
    </citation>
    <scope>NUCLEOTIDE SEQUENCE</scope>
    <source>
        <strain evidence="1">FR3</strain>
    </source>
</reference>
<reference evidence="1" key="1">
    <citation type="journal article" date="2007" name="Science">
        <title>Draft genome of the filarial nematode parasite Brugia malayi.</title>
        <authorList>
            <person name="Ghedin E."/>
            <person name="Wang S."/>
            <person name="Spiro D."/>
            <person name="Caler E."/>
            <person name="Zhao Q."/>
            <person name="Crabtree J."/>
            <person name="Allen J.E."/>
            <person name="Delcher A.L."/>
            <person name="Guiliano D.B."/>
            <person name="Miranda-Saavedra D."/>
            <person name="Angiuoli S.V."/>
            <person name="Creasy T."/>
            <person name="Amedeo P."/>
            <person name="Haas B."/>
            <person name="El-Sayed N.M."/>
            <person name="Wortman J.R."/>
            <person name="Feldblyum T."/>
            <person name="Tallon L."/>
            <person name="Schatz M."/>
            <person name="Shumway M."/>
            <person name="Koo H."/>
            <person name="Salzberg S.L."/>
            <person name="Schobel S."/>
            <person name="Pertea M."/>
            <person name="Pop M."/>
            <person name="White O."/>
            <person name="Barton G.J."/>
            <person name="Carlow C.K."/>
            <person name="Crawford M.J."/>
            <person name="Daub J."/>
            <person name="Dimmic M.W."/>
            <person name="Estes C.F."/>
            <person name="Foster J.M."/>
            <person name="Ganatra M."/>
            <person name="Gregory W.F."/>
            <person name="Johnson N.M."/>
            <person name="Jin J."/>
            <person name="Komuniecki R."/>
            <person name="Korf I."/>
            <person name="Kumar S."/>
            <person name="Laney S."/>
            <person name="Li B.W."/>
            <person name="Li W."/>
            <person name="Lindblom T.H."/>
            <person name="Lustigman S."/>
            <person name="Ma D."/>
            <person name="Maina C.V."/>
            <person name="Martin D.M."/>
            <person name="McCarter J.P."/>
            <person name="McReynolds L."/>
            <person name="Mitreva M."/>
            <person name="Nutman T.B."/>
            <person name="Parkinson J."/>
            <person name="Peregrin-Alvarez J.M."/>
            <person name="Poole C."/>
            <person name="Ren Q."/>
            <person name="Saunders L."/>
            <person name="Sluder A.E."/>
            <person name="Smith K."/>
            <person name="Stanke M."/>
            <person name="Unnasch T.R."/>
            <person name="Ware J."/>
            <person name="Wei A.D."/>
            <person name="Weil G."/>
            <person name="Williams D.J."/>
            <person name="Zhang Y."/>
            <person name="Williams S.A."/>
            <person name="Fraser-Liggett C."/>
            <person name="Slatko B."/>
            <person name="Blaxter M.L."/>
            <person name="Scott A.L."/>
        </authorList>
    </citation>
    <scope>NUCLEOTIDE SEQUENCE</scope>
    <source>
        <strain evidence="1">FR3</strain>
    </source>
</reference>
<gene>
    <name evidence="1" type="primary">Bm11882</name>
    <name evidence="1" type="ORF">BM_Bm11882</name>
</gene>